<dbReference type="PANTHER" id="PTHR45266:SF3">
    <property type="entry name" value="OXALOACETATE DECARBOXYLASE ALPHA CHAIN"/>
    <property type="match status" value="1"/>
</dbReference>
<comment type="caution">
    <text evidence="3">The sequence shown here is derived from an EMBL/GenBank/DDBJ whole genome shotgun (WGS) entry which is preliminary data.</text>
</comment>
<dbReference type="CDD" id="cd06850">
    <property type="entry name" value="biotinyl_domain"/>
    <property type="match status" value="1"/>
</dbReference>
<protein>
    <submittedName>
        <fullName evidence="3">Acetyl-CoA carboxylase biotin carboxyl carrier protein subunit</fullName>
    </submittedName>
</protein>
<feature type="domain" description="Lipoyl-binding" evidence="2">
    <location>
        <begin position="97"/>
        <end position="166"/>
    </location>
</feature>
<dbReference type="PANTHER" id="PTHR45266">
    <property type="entry name" value="OXALOACETATE DECARBOXYLASE ALPHA CHAIN"/>
    <property type="match status" value="1"/>
</dbReference>
<name>A0ABW9J9V3_9SPHI</name>
<dbReference type="Pfam" id="PF00364">
    <property type="entry name" value="Biotin_lipoyl"/>
    <property type="match status" value="1"/>
</dbReference>
<dbReference type="InterPro" id="IPR000089">
    <property type="entry name" value="Biotin_lipoyl"/>
</dbReference>
<keyword evidence="1" id="KW-0092">Biotin</keyword>
<sequence>MNKVTVNNQYQFDIDVVNEVLQVNNQNVDLDILTLSGKSSHILHDHKSYSVEVVEVDKNEKLATIKVNGSEYQVQVTTELDLLLKQLGLDNLNSNKIAQIKAPMPGLVLNVLVKEGDEVKKGDSLVVLEAMKMENIIKSPANAVVKKIEVNQGDKIEKNTVLIQFG</sequence>
<evidence type="ECO:0000256" key="1">
    <source>
        <dbReference type="ARBA" id="ARBA00023267"/>
    </source>
</evidence>
<evidence type="ECO:0000313" key="4">
    <source>
        <dbReference type="Proteomes" id="UP001517247"/>
    </source>
</evidence>
<evidence type="ECO:0000313" key="3">
    <source>
        <dbReference type="EMBL" id="MFN0255966.1"/>
    </source>
</evidence>
<proteinExistence type="predicted"/>
<dbReference type="InterPro" id="IPR001882">
    <property type="entry name" value="Biotin_BS"/>
</dbReference>
<dbReference type="PROSITE" id="PS50968">
    <property type="entry name" value="BIOTINYL_LIPOYL"/>
    <property type="match status" value="1"/>
</dbReference>
<dbReference type="SUPFAM" id="SSF51230">
    <property type="entry name" value="Single hybrid motif"/>
    <property type="match status" value="1"/>
</dbReference>
<evidence type="ECO:0000259" key="2">
    <source>
        <dbReference type="PROSITE" id="PS50968"/>
    </source>
</evidence>
<organism evidence="3 4">
    <name type="scientific">Pedobacter ureilyticus</name>
    <dbReference type="NCBI Taxonomy" id="1393051"/>
    <lineage>
        <taxon>Bacteria</taxon>
        <taxon>Pseudomonadati</taxon>
        <taxon>Bacteroidota</taxon>
        <taxon>Sphingobacteriia</taxon>
        <taxon>Sphingobacteriales</taxon>
        <taxon>Sphingobacteriaceae</taxon>
        <taxon>Pedobacter</taxon>
    </lineage>
</organism>
<accession>A0ABW9J9V3</accession>
<dbReference type="RefSeq" id="WP_138723074.1">
    <property type="nucleotide sequence ID" value="NZ_SSHJ02000006.1"/>
</dbReference>
<keyword evidence="4" id="KW-1185">Reference proteome</keyword>
<reference evidence="3 4" key="1">
    <citation type="submission" date="2024-12" db="EMBL/GenBank/DDBJ databases">
        <authorList>
            <person name="Hu S."/>
        </authorList>
    </citation>
    <scope>NUCLEOTIDE SEQUENCE [LARGE SCALE GENOMIC DNA]</scope>
    <source>
        <strain evidence="3 4">THG-T11</strain>
    </source>
</reference>
<dbReference type="Gene3D" id="2.40.50.100">
    <property type="match status" value="1"/>
</dbReference>
<gene>
    <name evidence="3" type="ORF">E6A44_010310</name>
</gene>
<dbReference type="Proteomes" id="UP001517247">
    <property type="component" value="Unassembled WGS sequence"/>
</dbReference>
<dbReference type="InterPro" id="IPR011053">
    <property type="entry name" value="Single_hybrid_motif"/>
</dbReference>
<dbReference type="EMBL" id="SSHJ02000006">
    <property type="protein sequence ID" value="MFN0255966.1"/>
    <property type="molecule type" value="Genomic_DNA"/>
</dbReference>
<dbReference type="PROSITE" id="PS00188">
    <property type="entry name" value="BIOTIN"/>
    <property type="match status" value="1"/>
</dbReference>
<dbReference type="InterPro" id="IPR050709">
    <property type="entry name" value="Biotin_Carboxyl_Carrier/Decarb"/>
</dbReference>